<evidence type="ECO:0000313" key="1">
    <source>
        <dbReference type="EMBL" id="QHU09811.1"/>
    </source>
</evidence>
<organism evidence="1">
    <name type="scientific">viral metagenome</name>
    <dbReference type="NCBI Taxonomy" id="1070528"/>
    <lineage>
        <taxon>unclassified sequences</taxon>
        <taxon>metagenomes</taxon>
        <taxon>organismal metagenomes</taxon>
    </lineage>
</organism>
<dbReference type="EMBL" id="MN740745">
    <property type="protein sequence ID" value="QHU09811.1"/>
    <property type="molecule type" value="Genomic_DNA"/>
</dbReference>
<dbReference type="AlphaFoldDB" id="A0A6C0JY01"/>
<proteinExistence type="predicted"/>
<name>A0A6C0JY01_9ZZZZ</name>
<accession>A0A6C0JY01</accession>
<protein>
    <submittedName>
        <fullName evidence="1">Uncharacterized protein</fullName>
    </submittedName>
</protein>
<sequence length="168" mass="19881">MKKVEIDWRIRCDYNDDGKIKVSRPTKAESISAFVAFLKYRYPSVTSGSDNVCIWTDLSRKRVRLSCKRMFGPYDDIGVLYDNEVIYANESCPVACGHPHCEERYVRDTNLTEWDDPPPDYFFHDDFGEETRFSDGDDDYEYDEIAEEIEQNRREYEDAFSDLEHIYC</sequence>
<reference evidence="1" key="1">
    <citation type="journal article" date="2020" name="Nature">
        <title>Giant virus diversity and host interactions through global metagenomics.</title>
        <authorList>
            <person name="Schulz F."/>
            <person name="Roux S."/>
            <person name="Paez-Espino D."/>
            <person name="Jungbluth S."/>
            <person name="Walsh D.A."/>
            <person name="Denef V.J."/>
            <person name="McMahon K.D."/>
            <person name="Konstantinidis K.T."/>
            <person name="Eloe-Fadrosh E.A."/>
            <person name="Kyrpides N.C."/>
            <person name="Woyke T."/>
        </authorList>
    </citation>
    <scope>NUCLEOTIDE SEQUENCE</scope>
    <source>
        <strain evidence="1">GVMAG-S-1101164-164</strain>
    </source>
</reference>